<dbReference type="GO" id="GO:0009401">
    <property type="term" value="P:phosphoenolpyruvate-dependent sugar phosphotransferase system"/>
    <property type="evidence" value="ECO:0007669"/>
    <property type="project" value="UniProtKB-KW"/>
</dbReference>
<keyword evidence="6 9" id="KW-0812">Transmembrane</keyword>
<evidence type="ECO:0000256" key="4">
    <source>
        <dbReference type="ARBA" id="ARBA00022597"/>
    </source>
</evidence>
<dbReference type="STRING" id="526218.Sterm_3750"/>
<evidence type="ECO:0000256" key="9">
    <source>
        <dbReference type="SAM" id="Phobius"/>
    </source>
</evidence>
<dbReference type="HOGENOM" id="CLU_040393_0_0_0"/>
<feature type="transmembrane region" description="Helical" evidence="9">
    <location>
        <begin position="6"/>
        <end position="28"/>
    </location>
</feature>
<dbReference type="RefSeq" id="WP_012863166.1">
    <property type="nucleotide sequence ID" value="NC_013517.1"/>
</dbReference>
<dbReference type="PANTHER" id="PTHR37324:SF4">
    <property type="entry name" value="PERMEASE IIC COMPONENT-RELATED"/>
    <property type="match status" value="1"/>
</dbReference>
<dbReference type="InterPro" id="IPR013853">
    <property type="entry name" value="EIIC-GAT"/>
</dbReference>
<evidence type="ECO:0000259" key="10">
    <source>
        <dbReference type="PROSITE" id="PS51104"/>
    </source>
</evidence>
<keyword evidence="7 9" id="KW-1133">Transmembrane helix</keyword>
<feature type="transmembrane region" description="Helical" evidence="9">
    <location>
        <begin position="133"/>
        <end position="155"/>
    </location>
</feature>
<evidence type="ECO:0000256" key="5">
    <source>
        <dbReference type="ARBA" id="ARBA00022683"/>
    </source>
</evidence>
<feature type="transmembrane region" description="Helical" evidence="9">
    <location>
        <begin position="217"/>
        <end position="239"/>
    </location>
</feature>
<proteinExistence type="predicted"/>
<dbReference type="GO" id="GO:0015577">
    <property type="term" value="F:galactitol transmembrane transporter activity"/>
    <property type="evidence" value="ECO:0007669"/>
    <property type="project" value="InterPro"/>
</dbReference>
<dbReference type="EMBL" id="CP001739">
    <property type="protein sequence ID" value="ACZ10584.1"/>
    <property type="molecule type" value="Genomic_DNA"/>
</dbReference>
<evidence type="ECO:0000313" key="11">
    <source>
        <dbReference type="EMBL" id="ACZ10584.1"/>
    </source>
</evidence>
<reference evidence="12" key="1">
    <citation type="submission" date="2009-09" db="EMBL/GenBank/DDBJ databases">
        <title>The complete chromosome of Sebaldella termitidis ATCC 33386.</title>
        <authorList>
            <consortium name="US DOE Joint Genome Institute (JGI-PGF)"/>
            <person name="Lucas S."/>
            <person name="Copeland A."/>
            <person name="Lapidus A."/>
            <person name="Glavina del Rio T."/>
            <person name="Dalin E."/>
            <person name="Tice H."/>
            <person name="Bruce D."/>
            <person name="Goodwin L."/>
            <person name="Pitluck S."/>
            <person name="Kyrpides N."/>
            <person name="Mavromatis K."/>
            <person name="Ivanova N."/>
            <person name="Mikhailova N."/>
            <person name="Sims D."/>
            <person name="Meincke L."/>
            <person name="Brettin T."/>
            <person name="Detter J.C."/>
            <person name="Han C."/>
            <person name="Larimer F."/>
            <person name="Land M."/>
            <person name="Hauser L."/>
            <person name="Markowitz V."/>
            <person name="Cheng J.F."/>
            <person name="Hugenholtz P."/>
            <person name="Woyke T."/>
            <person name="Wu D."/>
            <person name="Eisen J.A."/>
        </authorList>
    </citation>
    <scope>NUCLEOTIDE SEQUENCE [LARGE SCALE GENOMIC DNA]</scope>
    <source>
        <strain evidence="12">ATCC 33386 / NCTC 11300</strain>
    </source>
</reference>
<dbReference type="InterPro" id="IPR004703">
    <property type="entry name" value="PTS_sugar-sp_permease"/>
</dbReference>
<name>D1ARU8_SEBTE</name>
<reference evidence="11 12" key="2">
    <citation type="journal article" date="2010" name="Stand. Genomic Sci.">
        <title>Complete genome sequence of Sebaldella termitidis type strain (NCTC 11300).</title>
        <authorList>
            <person name="Harmon-Smith M."/>
            <person name="Celia L."/>
            <person name="Chertkov O."/>
            <person name="Lapidus A."/>
            <person name="Copeland A."/>
            <person name="Glavina Del Rio T."/>
            <person name="Nolan M."/>
            <person name="Lucas S."/>
            <person name="Tice H."/>
            <person name="Cheng J.F."/>
            <person name="Han C."/>
            <person name="Detter J.C."/>
            <person name="Bruce D."/>
            <person name="Goodwin L."/>
            <person name="Pitluck S."/>
            <person name="Pati A."/>
            <person name="Liolios K."/>
            <person name="Ivanova N."/>
            <person name="Mavromatis K."/>
            <person name="Mikhailova N."/>
            <person name="Chen A."/>
            <person name="Palaniappan K."/>
            <person name="Land M."/>
            <person name="Hauser L."/>
            <person name="Chang Y.J."/>
            <person name="Jeffries C.D."/>
            <person name="Brettin T."/>
            <person name="Goker M."/>
            <person name="Beck B."/>
            <person name="Bristow J."/>
            <person name="Eisen J.A."/>
            <person name="Markowitz V."/>
            <person name="Hugenholtz P."/>
            <person name="Kyrpides N.C."/>
            <person name="Klenk H.P."/>
            <person name="Chen F."/>
        </authorList>
    </citation>
    <scope>NUCLEOTIDE SEQUENCE [LARGE SCALE GENOMIC DNA]</scope>
    <source>
        <strain evidence="12">ATCC 33386 / NCTC 11300</strain>
    </source>
</reference>
<keyword evidence="3" id="KW-1003">Cell membrane</keyword>
<feature type="transmembrane region" description="Helical" evidence="9">
    <location>
        <begin position="90"/>
        <end position="112"/>
    </location>
</feature>
<feature type="transmembrane region" description="Helical" evidence="9">
    <location>
        <begin position="411"/>
        <end position="432"/>
    </location>
</feature>
<gene>
    <name evidence="11" type="ordered locus">Sterm_3750</name>
</gene>
<dbReference type="eggNOG" id="COG3775">
    <property type="taxonomic scope" value="Bacteria"/>
</dbReference>
<sequence>MQGFINYILSLGGMVFVPIVLILVALLFRLSFLKSIKAGVTAGVGFLGMNLVVGVVVQYLNPAVDIMVKRFGLNLNVIDVGSGTASGVGYATAVGALVIPVIFVLNIVLLFLRVTKTMNIDIYNYWHYSITGSIVYLMTGSLIFGLAGAMFHAAFCLISADFTAKRVQNIIGIDGISICQGYGASTVPLFYLLECLYNKIPFMKNKKIDSQFIQKKFGMIGDPVIIGIALGILFSLLAGYGLRDALTLIIAVVGIMILFPRMIKIIVEGLLPISEAAKKFFNKHFQGKEFYIGMDSAVTLGHPTTISVGIILIPIMILIAAILPGNTVLPLADLPFEPFFICMATVIHKGDMLRTLISSVINMVIVLLIASYFAPYFTQMAVDGQLGLTQGDAKISALAVGNVFDWVITQFMRFGIIGIVCLLALAAGAVYYNRKKALAD</sequence>
<keyword evidence="8 9" id="KW-0472">Membrane</keyword>
<evidence type="ECO:0000256" key="6">
    <source>
        <dbReference type="ARBA" id="ARBA00022692"/>
    </source>
</evidence>
<protein>
    <submittedName>
        <fullName evidence="11">PTS system, galactitol-specific IIC subunit</fullName>
    </submittedName>
</protein>
<evidence type="ECO:0000256" key="8">
    <source>
        <dbReference type="ARBA" id="ARBA00023136"/>
    </source>
</evidence>
<evidence type="ECO:0000256" key="3">
    <source>
        <dbReference type="ARBA" id="ARBA00022475"/>
    </source>
</evidence>
<dbReference type="InterPro" id="IPR013014">
    <property type="entry name" value="PTS_EIIC_2"/>
</dbReference>
<dbReference type="GO" id="GO:0005886">
    <property type="term" value="C:plasma membrane"/>
    <property type="evidence" value="ECO:0007669"/>
    <property type="project" value="UniProtKB-SubCell"/>
</dbReference>
<comment type="subcellular location">
    <subcellularLocation>
        <location evidence="1">Cell membrane</location>
        <topology evidence="1">Multi-pass membrane protein</topology>
    </subcellularLocation>
</comment>
<keyword evidence="12" id="KW-1185">Reference proteome</keyword>
<keyword evidence="2" id="KW-0813">Transport</keyword>
<feature type="domain" description="PTS EIIC type-2" evidence="10">
    <location>
        <begin position="5"/>
        <end position="439"/>
    </location>
</feature>
<dbReference type="PROSITE" id="PS51104">
    <property type="entry name" value="PTS_EIIC_TYPE_2"/>
    <property type="match status" value="1"/>
</dbReference>
<feature type="transmembrane region" description="Helical" evidence="9">
    <location>
        <begin position="359"/>
        <end position="378"/>
    </location>
</feature>
<keyword evidence="4" id="KW-0762">Sugar transport</keyword>
<dbReference type="AlphaFoldDB" id="D1ARU8"/>
<dbReference type="PANTHER" id="PTHR37324">
    <property type="entry name" value="PTS SYSTEM GALACTITOL-SPECIFIC EIIC COMPONENT"/>
    <property type="match status" value="1"/>
</dbReference>
<keyword evidence="5" id="KW-0598">Phosphotransferase system</keyword>
<dbReference type="Proteomes" id="UP000000845">
    <property type="component" value="Chromosome"/>
</dbReference>
<feature type="transmembrane region" description="Helical" evidence="9">
    <location>
        <begin position="40"/>
        <end position="60"/>
    </location>
</feature>
<evidence type="ECO:0000256" key="2">
    <source>
        <dbReference type="ARBA" id="ARBA00022448"/>
    </source>
</evidence>
<accession>D1ARU8</accession>
<evidence type="ECO:0000256" key="7">
    <source>
        <dbReference type="ARBA" id="ARBA00022989"/>
    </source>
</evidence>
<dbReference type="PIRSF" id="PIRSF006304">
    <property type="entry name" value="GatC"/>
    <property type="match status" value="1"/>
</dbReference>
<feature type="transmembrane region" description="Helical" evidence="9">
    <location>
        <begin position="245"/>
        <end position="263"/>
    </location>
</feature>
<evidence type="ECO:0000256" key="1">
    <source>
        <dbReference type="ARBA" id="ARBA00004651"/>
    </source>
</evidence>
<evidence type="ECO:0000313" key="12">
    <source>
        <dbReference type="Proteomes" id="UP000000845"/>
    </source>
</evidence>
<dbReference type="KEGG" id="str:Sterm_3750"/>
<organism evidence="11 12">
    <name type="scientific">Sebaldella termitidis (strain ATCC 33386 / NCTC 11300)</name>
    <dbReference type="NCBI Taxonomy" id="526218"/>
    <lineage>
        <taxon>Bacteria</taxon>
        <taxon>Fusobacteriati</taxon>
        <taxon>Fusobacteriota</taxon>
        <taxon>Fusobacteriia</taxon>
        <taxon>Fusobacteriales</taxon>
        <taxon>Leptotrichiaceae</taxon>
        <taxon>Sebaldella</taxon>
    </lineage>
</organism>
<feature type="transmembrane region" description="Helical" evidence="9">
    <location>
        <begin position="304"/>
        <end position="323"/>
    </location>
</feature>
<dbReference type="Pfam" id="PF03611">
    <property type="entry name" value="EIIC-GAT"/>
    <property type="match status" value="1"/>
</dbReference>